<evidence type="ECO:0000313" key="3">
    <source>
        <dbReference type="Proteomes" id="UP000186817"/>
    </source>
</evidence>
<keyword evidence="3" id="KW-1185">Reference proteome</keyword>
<reference evidence="2 3" key="1">
    <citation type="submission" date="2016-02" db="EMBL/GenBank/DDBJ databases">
        <title>Genome analysis of coral dinoflagellate symbionts highlights evolutionary adaptations to a symbiotic lifestyle.</title>
        <authorList>
            <person name="Aranda M."/>
            <person name="Li Y."/>
            <person name="Liew Y.J."/>
            <person name="Baumgarten S."/>
            <person name="Simakov O."/>
            <person name="Wilson M."/>
            <person name="Piel J."/>
            <person name="Ashoor H."/>
            <person name="Bougouffa S."/>
            <person name="Bajic V.B."/>
            <person name="Ryu T."/>
            <person name="Ravasi T."/>
            <person name="Bayer T."/>
            <person name="Micklem G."/>
            <person name="Kim H."/>
            <person name="Bhak J."/>
            <person name="Lajeunesse T.C."/>
            <person name="Voolstra C.R."/>
        </authorList>
    </citation>
    <scope>NUCLEOTIDE SEQUENCE [LARGE SCALE GENOMIC DNA]</scope>
    <source>
        <strain evidence="2 3">CCMP2467</strain>
    </source>
</reference>
<gene>
    <name evidence="2" type="ORF">AK812_SmicGene28453</name>
</gene>
<dbReference type="AlphaFoldDB" id="A0A1Q9D4D9"/>
<dbReference type="EMBL" id="LSRX01000731">
    <property type="protein sequence ID" value="OLP90050.1"/>
    <property type="molecule type" value="Genomic_DNA"/>
</dbReference>
<accession>A0A1Q9D4D9</accession>
<organism evidence="2 3">
    <name type="scientific">Symbiodinium microadriaticum</name>
    <name type="common">Dinoflagellate</name>
    <name type="synonym">Zooxanthella microadriatica</name>
    <dbReference type="NCBI Taxonomy" id="2951"/>
    <lineage>
        <taxon>Eukaryota</taxon>
        <taxon>Sar</taxon>
        <taxon>Alveolata</taxon>
        <taxon>Dinophyceae</taxon>
        <taxon>Suessiales</taxon>
        <taxon>Symbiodiniaceae</taxon>
        <taxon>Symbiodinium</taxon>
    </lineage>
</organism>
<sequence>MPGPSVGVVVNDNQQSDQDEARREIGAMAAMEVAAEVLVYLSICCFELTSSATLRCRPSMLTVYEVGAGGWPGESGKSKIRLVGVEVAMEVFVDSSIGGREVLGDFWVKDDPKQEEA</sequence>
<dbReference type="Proteomes" id="UP000186817">
    <property type="component" value="Unassembled WGS sequence"/>
</dbReference>
<protein>
    <submittedName>
        <fullName evidence="2">Uncharacterized protein</fullName>
    </submittedName>
</protein>
<evidence type="ECO:0000256" key="1">
    <source>
        <dbReference type="SAM" id="MobiDB-lite"/>
    </source>
</evidence>
<feature type="region of interest" description="Disordered" evidence="1">
    <location>
        <begin position="1"/>
        <end position="20"/>
    </location>
</feature>
<proteinExistence type="predicted"/>
<comment type="caution">
    <text evidence="2">The sequence shown here is derived from an EMBL/GenBank/DDBJ whole genome shotgun (WGS) entry which is preliminary data.</text>
</comment>
<evidence type="ECO:0000313" key="2">
    <source>
        <dbReference type="EMBL" id="OLP90050.1"/>
    </source>
</evidence>
<name>A0A1Q9D4D9_SYMMI</name>